<dbReference type="PATRIC" id="fig|862908.3.peg.339"/>
<dbReference type="EMBL" id="FQ312005">
    <property type="protein sequence ID" value="CBW25274.1"/>
    <property type="molecule type" value="Genomic_DNA"/>
</dbReference>
<evidence type="ECO:0000256" key="6">
    <source>
        <dbReference type="SAM" id="Phobius"/>
    </source>
</evidence>
<organism evidence="7 8">
    <name type="scientific">Halobacteriovorax marinus (strain ATCC BAA-682 / DSM 15412 / SJ)</name>
    <name type="common">Bacteriovorax marinus</name>
    <dbReference type="NCBI Taxonomy" id="862908"/>
    <lineage>
        <taxon>Bacteria</taxon>
        <taxon>Pseudomonadati</taxon>
        <taxon>Bdellovibrionota</taxon>
        <taxon>Bacteriovoracia</taxon>
        <taxon>Bacteriovoracales</taxon>
        <taxon>Halobacteriovoraceae</taxon>
        <taxon>Halobacteriovorax</taxon>
    </lineage>
</organism>
<dbReference type="GO" id="GO:0005886">
    <property type="term" value="C:plasma membrane"/>
    <property type="evidence" value="ECO:0007669"/>
    <property type="project" value="UniProtKB-SubCell"/>
</dbReference>
<feature type="transmembrane region" description="Helical" evidence="6">
    <location>
        <begin position="42"/>
        <end position="64"/>
    </location>
</feature>
<feature type="transmembrane region" description="Helical" evidence="6">
    <location>
        <begin position="384"/>
        <end position="406"/>
    </location>
</feature>
<evidence type="ECO:0000313" key="8">
    <source>
        <dbReference type="Proteomes" id="UP000008963"/>
    </source>
</evidence>
<dbReference type="STRING" id="862908.BMS_0353"/>
<comment type="subcellular location">
    <subcellularLocation>
        <location evidence="1">Cell membrane</location>
        <topology evidence="1">Multi-pass membrane protein</topology>
    </subcellularLocation>
</comment>
<dbReference type="AlphaFoldDB" id="E1X3H9"/>
<dbReference type="Proteomes" id="UP000008963">
    <property type="component" value="Chromosome"/>
</dbReference>
<dbReference type="eggNOG" id="COG2244">
    <property type="taxonomic scope" value="Bacteria"/>
</dbReference>
<dbReference type="InterPro" id="IPR050833">
    <property type="entry name" value="Poly_Biosynth_Transport"/>
</dbReference>
<feature type="transmembrane region" description="Helical" evidence="6">
    <location>
        <begin position="168"/>
        <end position="192"/>
    </location>
</feature>
<evidence type="ECO:0000256" key="2">
    <source>
        <dbReference type="ARBA" id="ARBA00022475"/>
    </source>
</evidence>
<gene>
    <name evidence="7" type="ordered locus">BMS_0353</name>
</gene>
<protein>
    <submittedName>
        <fullName evidence="7">Exopolysaccharide biosynthesis protein</fullName>
    </submittedName>
</protein>
<evidence type="ECO:0000313" key="7">
    <source>
        <dbReference type="EMBL" id="CBW25274.1"/>
    </source>
</evidence>
<accession>E1X3H9</accession>
<keyword evidence="3 6" id="KW-0812">Transmembrane</keyword>
<feature type="transmembrane region" description="Helical" evidence="6">
    <location>
        <begin position="84"/>
        <end position="103"/>
    </location>
</feature>
<keyword evidence="8" id="KW-1185">Reference proteome</keyword>
<dbReference type="PANTHER" id="PTHR30250:SF11">
    <property type="entry name" value="O-ANTIGEN TRANSPORTER-RELATED"/>
    <property type="match status" value="1"/>
</dbReference>
<feature type="transmembrane region" description="Helical" evidence="6">
    <location>
        <begin position="12"/>
        <end position="35"/>
    </location>
</feature>
<dbReference type="KEGG" id="bmx:BMS_0353"/>
<keyword evidence="4 6" id="KW-1133">Transmembrane helix</keyword>
<keyword evidence="2" id="KW-1003">Cell membrane</keyword>
<evidence type="ECO:0000256" key="1">
    <source>
        <dbReference type="ARBA" id="ARBA00004651"/>
    </source>
</evidence>
<proteinExistence type="predicted"/>
<feature type="transmembrane region" description="Helical" evidence="6">
    <location>
        <begin position="248"/>
        <end position="266"/>
    </location>
</feature>
<dbReference type="HOGENOM" id="CLU_032713_2_0_7"/>
<evidence type="ECO:0000256" key="5">
    <source>
        <dbReference type="ARBA" id="ARBA00023136"/>
    </source>
</evidence>
<keyword evidence="5 6" id="KW-0472">Membrane</keyword>
<feature type="transmembrane region" description="Helical" evidence="6">
    <location>
        <begin position="329"/>
        <end position="348"/>
    </location>
</feature>
<feature type="transmembrane region" description="Helical" evidence="6">
    <location>
        <begin position="141"/>
        <end position="162"/>
    </location>
</feature>
<feature type="transmembrane region" description="Helical" evidence="6">
    <location>
        <begin position="360"/>
        <end position="378"/>
    </location>
</feature>
<evidence type="ECO:0000256" key="3">
    <source>
        <dbReference type="ARBA" id="ARBA00022692"/>
    </source>
</evidence>
<evidence type="ECO:0000256" key="4">
    <source>
        <dbReference type="ARBA" id="ARBA00022989"/>
    </source>
</evidence>
<dbReference type="PANTHER" id="PTHR30250">
    <property type="entry name" value="PST FAMILY PREDICTED COLANIC ACID TRANSPORTER"/>
    <property type="match status" value="1"/>
</dbReference>
<sequence>MKKLMFEKVSTNFLWSLFGRVLYAISQWCLVVIILKLGSIKILGLFGIVMGISSPIFAFANLNIRSLLATDFKKNNSLEDYYKTRLLTSIFGILLLIILTIFYDTSLMELMFVAAIVKLFDAISDLNQGVFQKVERLDKSAYSLIIATVLSVSISSLSLYYFKSLLLFLLSLALVKLIVIVVEFFMMSELGINISFKEVLRQPFLECRQKKIILSSVPLGITACLVSLNSNIPRYLIDKFLGASHLGVYVGIGYFLVGAAVITVAVKQAVISRLAELWHTNTDKFVSFVLTLCFLSVFVGFVAIVLSITFGDMVLKVIYDDSFVGNSNLVALMFSAATLMAVYSFVNASLTVMRVLKPQAFISMISIFLSFSVGVILIPKFGIIGAGVSVNIGSFVFSLSSVVIFYKNLQRTVTS</sequence>
<name>E1X3H9_HALMS</name>
<feature type="transmembrane region" description="Helical" evidence="6">
    <location>
        <begin position="286"/>
        <end position="309"/>
    </location>
</feature>
<reference evidence="8" key="1">
    <citation type="journal article" date="2013" name="ISME J.">
        <title>A small predatory core genome in the divergent marine Bacteriovorax marinus SJ and the terrestrial Bdellovibrio bacteriovorus.</title>
        <authorList>
            <person name="Crossman L.C."/>
            <person name="Chen H."/>
            <person name="Cerdeno-Tarraga A.M."/>
            <person name="Brooks K."/>
            <person name="Quail M.A."/>
            <person name="Pineiro S.A."/>
            <person name="Hobley L."/>
            <person name="Sockett R.E."/>
            <person name="Bentley S.D."/>
            <person name="Parkhill J."/>
            <person name="Williams H.N."/>
            <person name="Stine O.C."/>
        </authorList>
    </citation>
    <scope>NUCLEOTIDE SEQUENCE [LARGE SCALE GENOMIC DNA]</scope>
    <source>
        <strain evidence="8">ATCC BAA-682 / DSM 15412 / SJ</strain>
    </source>
</reference>